<dbReference type="Proteomes" id="UP000186670">
    <property type="component" value="Unassembled WGS sequence"/>
</dbReference>
<dbReference type="EMBL" id="MEZZ01000043">
    <property type="protein sequence ID" value="OGD68004.1"/>
    <property type="molecule type" value="Genomic_DNA"/>
</dbReference>
<dbReference type="GO" id="GO:0000967">
    <property type="term" value="P:rRNA 5'-end processing"/>
    <property type="evidence" value="ECO:0007669"/>
    <property type="project" value="UniProtKB-UniRule"/>
</dbReference>
<dbReference type="EC" id="3.1.-.-" evidence="5"/>
<reference evidence="7 8" key="1">
    <citation type="journal article" date="2016" name="Nat. Commun.">
        <title>Thousands of microbial genomes shed light on interconnected biogeochemical processes in an aquifer system.</title>
        <authorList>
            <person name="Anantharaman K."/>
            <person name="Brown C.T."/>
            <person name="Hug L.A."/>
            <person name="Sharon I."/>
            <person name="Castelle C.J."/>
            <person name="Probst A.J."/>
            <person name="Thomas B.C."/>
            <person name="Singh A."/>
            <person name="Wilkins M.J."/>
            <person name="Karaoz U."/>
            <person name="Brodie E.L."/>
            <person name="Williams K.H."/>
            <person name="Hubbard S.S."/>
            <person name="Banfield J.F."/>
        </authorList>
    </citation>
    <scope>NUCLEOTIDE SEQUENCE [LARGE SCALE GENOMIC DNA]</scope>
</reference>
<dbReference type="PANTHER" id="PTHR33317:SF4">
    <property type="entry name" value="POLYNUCLEOTIDYL TRANSFERASE, RIBONUCLEASE H-LIKE SUPERFAMILY PROTEIN"/>
    <property type="match status" value="1"/>
</dbReference>
<comment type="similarity">
    <text evidence="5">Belongs to the YqgF HJR family.</text>
</comment>
<comment type="function">
    <text evidence="5">Could be a nuclease involved in processing of the 5'-end of pre-16S rRNA.</text>
</comment>
<feature type="domain" description="YqgF/RNase H-like" evidence="6">
    <location>
        <begin position="1"/>
        <end position="99"/>
    </location>
</feature>
<dbReference type="SMART" id="SM00732">
    <property type="entry name" value="YqgFc"/>
    <property type="match status" value="1"/>
</dbReference>
<keyword evidence="4 5" id="KW-0378">Hydrolase</keyword>
<dbReference type="InterPro" id="IPR005227">
    <property type="entry name" value="YqgF"/>
</dbReference>
<dbReference type="GO" id="GO:0005829">
    <property type="term" value="C:cytosol"/>
    <property type="evidence" value="ECO:0007669"/>
    <property type="project" value="TreeGrafter"/>
</dbReference>
<evidence type="ECO:0000313" key="7">
    <source>
        <dbReference type="EMBL" id="OGD68004.1"/>
    </source>
</evidence>
<dbReference type="InterPro" id="IPR006641">
    <property type="entry name" value="YqgF/RNaseH-like_dom"/>
</dbReference>
<evidence type="ECO:0000256" key="5">
    <source>
        <dbReference type="HAMAP-Rule" id="MF_00651"/>
    </source>
</evidence>
<dbReference type="AlphaFoldDB" id="A0A1F5ELA5"/>
<dbReference type="InterPro" id="IPR012337">
    <property type="entry name" value="RNaseH-like_sf"/>
</dbReference>
<comment type="caution">
    <text evidence="7">The sequence shown here is derived from an EMBL/GenBank/DDBJ whole genome shotgun (WGS) entry which is preliminary data.</text>
</comment>
<dbReference type="HAMAP" id="MF_00651">
    <property type="entry name" value="Nuclease_YqgF"/>
    <property type="match status" value="1"/>
</dbReference>
<dbReference type="GO" id="GO:0016788">
    <property type="term" value="F:hydrolase activity, acting on ester bonds"/>
    <property type="evidence" value="ECO:0007669"/>
    <property type="project" value="UniProtKB-UniRule"/>
</dbReference>
<gene>
    <name evidence="7" type="ORF">A2811_03085</name>
</gene>
<name>A0A1F5ELA5_9BACT</name>
<dbReference type="SUPFAM" id="SSF53098">
    <property type="entry name" value="Ribonuclease H-like"/>
    <property type="match status" value="1"/>
</dbReference>
<evidence type="ECO:0000256" key="3">
    <source>
        <dbReference type="ARBA" id="ARBA00022722"/>
    </source>
</evidence>
<protein>
    <recommendedName>
        <fullName evidence="5">Putative pre-16S rRNA nuclease</fullName>
        <ecNumber evidence="5">3.1.-.-</ecNumber>
    </recommendedName>
</protein>
<sequence length="143" mass="16032">MKYLGIDYGSKNVGIAVSDVDGILAFPKTVLDNDRNLLKNIKKIIEDDKIGAIVIGESLNFSGEPNVIMKKISPFKKVLENETGLPVYFQTEFFTSKEADRVQGENLKGVRKQDRQKAKVRLEKNDASAAALILRSYLEKNKK</sequence>
<evidence type="ECO:0000259" key="6">
    <source>
        <dbReference type="SMART" id="SM00732"/>
    </source>
</evidence>
<evidence type="ECO:0000256" key="1">
    <source>
        <dbReference type="ARBA" id="ARBA00022490"/>
    </source>
</evidence>
<evidence type="ECO:0000256" key="2">
    <source>
        <dbReference type="ARBA" id="ARBA00022517"/>
    </source>
</evidence>
<organism evidence="7 8">
    <name type="scientific">Candidatus Campbellbacteria bacterium RIFCSPHIGHO2_01_FULL_34_10</name>
    <dbReference type="NCBI Taxonomy" id="1797577"/>
    <lineage>
        <taxon>Bacteria</taxon>
        <taxon>Candidatus Campbelliibacteriota</taxon>
    </lineage>
</organism>
<evidence type="ECO:0000313" key="8">
    <source>
        <dbReference type="Proteomes" id="UP000186670"/>
    </source>
</evidence>
<dbReference type="InterPro" id="IPR037027">
    <property type="entry name" value="YqgF/RNaseH-like_dom_sf"/>
</dbReference>
<keyword evidence="3 5" id="KW-0540">Nuclease</keyword>
<dbReference type="Gene3D" id="3.30.420.140">
    <property type="entry name" value="YqgF/RNase H-like domain"/>
    <property type="match status" value="1"/>
</dbReference>
<dbReference type="Pfam" id="PF03652">
    <property type="entry name" value="RuvX"/>
    <property type="match status" value="1"/>
</dbReference>
<dbReference type="CDD" id="cd16964">
    <property type="entry name" value="YqgF"/>
    <property type="match status" value="1"/>
</dbReference>
<dbReference type="NCBIfam" id="TIGR00250">
    <property type="entry name" value="RNAse_H_YqgF"/>
    <property type="match status" value="1"/>
</dbReference>
<comment type="subcellular location">
    <subcellularLocation>
        <location evidence="5">Cytoplasm</location>
    </subcellularLocation>
</comment>
<proteinExistence type="inferred from homology"/>
<dbReference type="GO" id="GO:0004518">
    <property type="term" value="F:nuclease activity"/>
    <property type="evidence" value="ECO:0007669"/>
    <property type="project" value="UniProtKB-KW"/>
</dbReference>
<keyword evidence="1 5" id="KW-0963">Cytoplasm</keyword>
<evidence type="ECO:0000256" key="4">
    <source>
        <dbReference type="ARBA" id="ARBA00022801"/>
    </source>
</evidence>
<accession>A0A1F5ELA5</accession>
<dbReference type="PANTHER" id="PTHR33317">
    <property type="entry name" value="POLYNUCLEOTIDYL TRANSFERASE, RIBONUCLEASE H-LIKE SUPERFAMILY PROTEIN"/>
    <property type="match status" value="1"/>
</dbReference>
<keyword evidence="2 5" id="KW-0690">Ribosome biogenesis</keyword>